<reference evidence="14 15" key="1">
    <citation type="submission" date="2017-09" db="EMBL/GenBank/DDBJ databases">
        <authorList>
            <person name="Lee N."/>
            <person name="Cho B.-K."/>
        </authorList>
    </citation>
    <scope>NUCLEOTIDE SEQUENCE [LARGE SCALE GENOMIC DNA]</scope>
    <source>
        <strain evidence="14 15">ATCC 12769</strain>
    </source>
</reference>
<dbReference type="PIRSF" id="PIRSF000161">
    <property type="entry name" value="DHPR"/>
    <property type="match status" value="1"/>
</dbReference>
<proteinExistence type="inferred from homology"/>
<comment type="catalytic activity">
    <reaction evidence="10">
        <text>(S)-2,3,4,5-tetrahydrodipicolinate + NADP(+) + H2O = (2S,4S)-4-hydroxy-2,3,4,5-tetrahydrodipicolinate + NADPH + H(+)</text>
        <dbReference type="Rhea" id="RHEA:35331"/>
        <dbReference type="ChEBI" id="CHEBI:15377"/>
        <dbReference type="ChEBI" id="CHEBI:15378"/>
        <dbReference type="ChEBI" id="CHEBI:16845"/>
        <dbReference type="ChEBI" id="CHEBI:57783"/>
        <dbReference type="ChEBI" id="CHEBI:58349"/>
        <dbReference type="ChEBI" id="CHEBI:67139"/>
        <dbReference type="EC" id="1.17.1.8"/>
    </reaction>
</comment>
<protein>
    <recommendedName>
        <fullName evidence="9">4-hydroxy-tetrahydrodipicolinate reductase</fullName>
        <ecNumber evidence="9">1.17.1.8</ecNumber>
    </recommendedName>
</protein>
<evidence type="ECO:0000259" key="12">
    <source>
        <dbReference type="Pfam" id="PF01113"/>
    </source>
</evidence>
<evidence type="ECO:0000313" key="15">
    <source>
        <dbReference type="Proteomes" id="UP000326178"/>
    </source>
</evidence>
<dbReference type="InterPro" id="IPR022663">
    <property type="entry name" value="DapB_C"/>
</dbReference>
<evidence type="ECO:0000256" key="4">
    <source>
        <dbReference type="ARBA" id="ARBA00022915"/>
    </source>
</evidence>
<dbReference type="AlphaFoldDB" id="A0A5J6FID7"/>
<evidence type="ECO:0000256" key="1">
    <source>
        <dbReference type="ARBA" id="ARBA00006642"/>
    </source>
</evidence>
<dbReference type="GO" id="GO:0009089">
    <property type="term" value="P:lysine biosynthetic process via diaminopimelate"/>
    <property type="evidence" value="ECO:0007669"/>
    <property type="project" value="InterPro"/>
</dbReference>
<evidence type="ECO:0000256" key="6">
    <source>
        <dbReference type="ARBA" id="ARBA00023027"/>
    </source>
</evidence>
<evidence type="ECO:0000313" key="14">
    <source>
        <dbReference type="EMBL" id="QEU75254.1"/>
    </source>
</evidence>
<dbReference type="GO" id="GO:0005829">
    <property type="term" value="C:cytosol"/>
    <property type="evidence" value="ECO:0007669"/>
    <property type="project" value="TreeGrafter"/>
</dbReference>
<dbReference type="Gene3D" id="3.30.360.10">
    <property type="entry name" value="Dihydrodipicolinate Reductase, domain 2"/>
    <property type="match status" value="1"/>
</dbReference>
<evidence type="ECO:0000256" key="7">
    <source>
        <dbReference type="ARBA" id="ARBA00023154"/>
    </source>
</evidence>
<dbReference type="SUPFAM" id="SSF51735">
    <property type="entry name" value="NAD(P)-binding Rossmann-fold domains"/>
    <property type="match status" value="1"/>
</dbReference>
<organism evidence="14 15">
    <name type="scientific">Streptomyces nitrosporeus</name>
    <dbReference type="NCBI Taxonomy" id="28894"/>
    <lineage>
        <taxon>Bacteria</taxon>
        <taxon>Bacillati</taxon>
        <taxon>Actinomycetota</taxon>
        <taxon>Actinomycetes</taxon>
        <taxon>Kitasatosporales</taxon>
        <taxon>Streptomycetaceae</taxon>
        <taxon>Streptomyces</taxon>
    </lineage>
</organism>
<keyword evidence="3" id="KW-0521">NADP</keyword>
<dbReference type="GO" id="GO:0019877">
    <property type="term" value="P:diaminopimelate biosynthetic process"/>
    <property type="evidence" value="ECO:0007669"/>
    <property type="project" value="UniProtKB-KW"/>
</dbReference>
<evidence type="ECO:0000256" key="8">
    <source>
        <dbReference type="ARBA" id="ARBA00037922"/>
    </source>
</evidence>
<keyword evidence="2" id="KW-0028">Amino-acid biosynthesis</keyword>
<dbReference type="InterPro" id="IPR000846">
    <property type="entry name" value="DapB_N"/>
</dbReference>
<evidence type="ECO:0000256" key="2">
    <source>
        <dbReference type="ARBA" id="ARBA00022605"/>
    </source>
</evidence>
<keyword evidence="6" id="KW-0520">NAD</keyword>
<dbReference type="PANTHER" id="PTHR20836">
    <property type="entry name" value="DIHYDRODIPICOLINATE REDUCTASE"/>
    <property type="match status" value="1"/>
</dbReference>
<sequence length="241" mass="25267">MPMPEVHGPGALRVGIVGRGRLGGAVREACRTEGAAVVFTVGRNGGWHTGPVPDVVIDASAPAAHQDVLDYCTAHRVPLVACVSDLAEAQWAALGRLAETVAVVRATNLSFAHYLQSRIAEFTAGLVAGSPRPASTTVRERHPQGKAHRPSATALALAETWTRASGRPVEDIADERAGLPVSEHELTHSWTGESLHVRHHVASWAVPALGALTAAAWARSAGPGTATMRTVYDDLTARSSP</sequence>
<dbReference type="Pfam" id="PF01113">
    <property type="entry name" value="DapB_N"/>
    <property type="match status" value="1"/>
</dbReference>
<comment type="similarity">
    <text evidence="1">Belongs to the DapB family.</text>
</comment>
<evidence type="ECO:0000259" key="13">
    <source>
        <dbReference type="Pfam" id="PF05173"/>
    </source>
</evidence>
<keyword evidence="7" id="KW-0457">Lysine biosynthesis</keyword>
<evidence type="ECO:0000256" key="9">
    <source>
        <dbReference type="ARBA" id="ARBA00038983"/>
    </source>
</evidence>
<keyword evidence="4" id="KW-0220">Diaminopimelate biosynthesis</keyword>
<dbReference type="InterPro" id="IPR036291">
    <property type="entry name" value="NAD(P)-bd_dom_sf"/>
</dbReference>
<feature type="domain" description="Dihydrodipicolinate reductase N-terminal" evidence="12">
    <location>
        <begin position="52"/>
        <end position="108"/>
    </location>
</feature>
<evidence type="ECO:0000256" key="5">
    <source>
        <dbReference type="ARBA" id="ARBA00023002"/>
    </source>
</evidence>
<gene>
    <name evidence="14" type="ORF">CP967_27680</name>
</gene>
<accession>A0A5J6FID7</accession>
<keyword evidence="15" id="KW-1185">Reference proteome</keyword>
<dbReference type="GO" id="GO:0008839">
    <property type="term" value="F:4-hydroxy-tetrahydrodipicolinate reductase"/>
    <property type="evidence" value="ECO:0007669"/>
    <property type="project" value="UniProtKB-EC"/>
</dbReference>
<evidence type="ECO:0000256" key="3">
    <source>
        <dbReference type="ARBA" id="ARBA00022857"/>
    </source>
</evidence>
<dbReference type="InterPro" id="IPR023940">
    <property type="entry name" value="DHDPR_bac"/>
</dbReference>
<name>A0A5J6FID7_9ACTN</name>
<dbReference type="KEGG" id="snk:CP967_27680"/>
<evidence type="ECO:0000256" key="10">
    <source>
        <dbReference type="ARBA" id="ARBA00049080"/>
    </source>
</evidence>
<feature type="domain" description="Dihydrodipicolinate reductase C-terminal" evidence="13">
    <location>
        <begin position="129"/>
        <end position="231"/>
    </location>
</feature>
<dbReference type="EMBL" id="CP023702">
    <property type="protein sequence ID" value="QEU75254.1"/>
    <property type="molecule type" value="Genomic_DNA"/>
</dbReference>
<keyword evidence="5" id="KW-0560">Oxidoreductase</keyword>
<dbReference type="PANTHER" id="PTHR20836:SF0">
    <property type="entry name" value="4-HYDROXY-TETRAHYDRODIPICOLINATE REDUCTASE 1, CHLOROPLASTIC-RELATED"/>
    <property type="match status" value="1"/>
</dbReference>
<evidence type="ECO:0000256" key="11">
    <source>
        <dbReference type="ARBA" id="ARBA00049396"/>
    </source>
</evidence>
<dbReference type="Pfam" id="PF05173">
    <property type="entry name" value="DapB_C"/>
    <property type="match status" value="1"/>
</dbReference>
<dbReference type="Gene3D" id="3.40.50.720">
    <property type="entry name" value="NAD(P)-binding Rossmann-like Domain"/>
    <property type="match status" value="1"/>
</dbReference>
<comment type="pathway">
    <text evidence="8">Amino-acid biosynthesis; L-lysine biosynthesis via DAP pathway; (S)-tetrahydrodipicolinate from L-aspartate: step 4/4.</text>
</comment>
<dbReference type="EC" id="1.17.1.8" evidence="9"/>
<dbReference type="Proteomes" id="UP000326178">
    <property type="component" value="Chromosome"/>
</dbReference>
<comment type="catalytic activity">
    <reaction evidence="11">
        <text>(S)-2,3,4,5-tetrahydrodipicolinate + NAD(+) + H2O = (2S,4S)-4-hydroxy-2,3,4,5-tetrahydrodipicolinate + NADH + H(+)</text>
        <dbReference type="Rhea" id="RHEA:35323"/>
        <dbReference type="ChEBI" id="CHEBI:15377"/>
        <dbReference type="ChEBI" id="CHEBI:15378"/>
        <dbReference type="ChEBI" id="CHEBI:16845"/>
        <dbReference type="ChEBI" id="CHEBI:57540"/>
        <dbReference type="ChEBI" id="CHEBI:57945"/>
        <dbReference type="ChEBI" id="CHEBI:67139"/>
        <dbReference type="EC" id="1.17.1.8"/>
    </reaction>
</comment>